<evidence type="ECO:0000313" key="10">
    <source>
        <dbReference type="EMBL" id="MBB6430991.1"/>
    </source>
</evidence>
<dbReference type="SUPFAM" id="SSF51735">
    <property type="entry name" value="NAD(P)-binding Rossmann-fold domains"/>
    <property type="match status" value="1"/>
</dbReference>
<evidence type="ECO:0000256" key="5">
    <source>
        <dbReference type="ARBA" id="ARBA00023002"/>
    </source>
</evidence>
<dbReference type="GO" id="GO:0004345">
    <property type="term" value="F:glucose-6-phosphate dehydrogenase activity"/>
    <property type="evidence" value="ECO:0007669"/>
    <property type="project" value="UniProtKB-UniRule"/>
</dbReference>
<feature type="binding site" evidence="7">
    <location>
        <position position="165"/>
    </location>
    <ligand>
        <name>NADP(+)</name>
        <dbReference type="ChEBI" id="CHEBI:58349"/>
    </ligand>
</feature>
<dbReference type="GO" id="GO:0050661">
    <property type="term" value="F:NADP binding"/>
    <property type="evidence" value="ECO:0007669"/>
    <property type="project" value="UniProtKB-UniRule"/>
</dbReference>
<dbReference type="NCBIfam" id="TIGR00871">
    <property type="entry name" value="zwf"/>
    <property type="match status" value="1"/>
</dbReference>
<dbReference type="PRINTS" id="PR00079">
    <property type="entry name" value="G6PDHDRGNASE"/>
</dbReference>
<dbReference type="EMBL" id="JACHGY010000001">
    <property type="protein sequence ID" value="MBB6430991.1"/>
    <property type="molecule type" value="Genomic_DNA"/>
</dbReference>
<keyword evidence="5 7" id="KW-0560">Oxidoreductase</keyword>
<feature type="domain" description="Glucose-6-phosphate dehydrogenase NAD-binding" evidence="8">
    <location>
        <begin position="16"/>
        <end position="204"/>
    </location>
</feature>
<dbReference type="PANTHER" id="PTHR23429:SF0">
    <property type="entry name" value="GLUCOSE-6-PHOSPHATE 1-DEHYDROGENASE"/>
    <property type="match status" value="1"/>
</dbReference>
<dbReference type="InterPro" id="IPR001282">
    <property type="entry name" value="G6P_DH"/>
</dbReference>
<evidence type="ECO:0000256" key="1">
    <source>
        <dbReference type="ARBA" id="ARBA00004937"/>
    </source>
</evidence>
<dbReference type="PROSITE" id="PS00069">
    <property type="entry name" value="G6P_DEHYDROGENASE"/>
    <property type="match status" value="1"/>
</dbReference>
<comment type="pathway">
    <text evidence="1 7">Carbohydrate degradation; pentose phosphate pathway; D-ribulose 5-phosphate from D-glucose 6-phosphate (oxidative stage): step 1/3.</text>
</comment>
<feature type="binding site" evidence="7">
    <location>
        <position position="53"/>
    </location>
    <ligand>
        <name>NADP(+)</name>
        <dbReference type="ChEBI" id="CHEBI:58349"/>
    </ligand>
</feature>
<comment type="similarity">
    <text evidence="2 7">Belongs to the glucose-6-phosphate dehydrogenase family.</text>
</comment>
<dbReference type="InterPro" id="IPR019796">
    <property type="entry name" value="G6P_DH_AS"/>
</dbReference>
<dbReference type="GO" id="GO:0005829">
    <property type="term" value="C:cytosol"/>
    <property type="evidence" value="ECO:0007669"/>
    <property type="project" value="TreeGrafter"/>
</dbReference>
<dbReference type="Proteomes" id="UP000541810">
    <property type="component" value="Unassembled WGS sequence"/>
</dbReference>
<evidence type="ECO:0000256" key="3">
    <source>
        <dbReference type="ARBA" id="ARBA00022526"/>
    </source>
</evidence>
<dbReference type="UniPathway" id="UPA00115">
    <property type="reaction ID" value="UER00408"/>
</dbReference>
<evidence type="ECO:0000256" key="4">
    <source>
        <dbReference type="ARBA" id="ARBA00022857"/>
    </source>
</evidence>
<dbReference type="Pfam" id="PF00479">
    <property type="entry name" value="G6PD_N"/>
    <property type="match status" value="1"/>
</dbReference>
<keyword evidence="3 7" id="KW-0313">Glucose metabolism</keyword>
<evidence type="ECO:0000259" key="9">
    <source>
        <dbReference type="Pfam" id="PF02781"/>
    </source>
</evidence>
<feature type="domain" description="Glucose-6-phosphate dehydrogenase C-terminal" evidence="9">
    <location>
        <begin position="206"/>
        <end position="506"/>
    </location>
</feature>
<dbReference type="GO" id="GO:0009051">
    <property type="term" value="P:pentose-phosphate shunt, oxidative branch"/>
    <property type="evidence" value="ECO:0007669"/>
    <property type="project" value="TreeGrafter"/>
</dbReference>
<sequence>MPHSTTLQRPDDCLIVIFGASGDLTKRKLLPALYYLWDRGMTPENFGILGVARSKYDDDAFRKMIYEFNPDGYDDAKWAEFSKHVHYEASDSTNAEAWPDLTTRIKGLAQEHGTGTNIMFYLSMAPQFFEPIIQNVGASGLVIDGKRMVPLNKEDPTWQRIIIEKPFGKDPESAVQLNNTLGDVFWENSIYRIDHYLGKELVQNMLVLRFANTIFEPLWNREYIDHVQITASETVGVEGRGSYYDSPGGGAMRDMVQSHLLQVMSLVAMEPPVSMHAEDIRTEKIKVFKALRVPKEEDIPQIAVRGQYGPGAVKGEAVIGYREEDGVDPESQRDTFTAMQFNVDTWRWGGVPFYLRSGKAMAAKKTEIVIYFKPTPHILFRDQARNQKPNQIVISVQPNEGIRIRFEGKEPGVGMKMNEVVMDFDYIKQWEVDPPDGYATLLHDCMRGDQTLFKHRDEIESSWYACQPVLDYWEENPQPDLPNYAAGTWGPPASDLMMQRDGRYWRND</sequence>
<feature type="binding site" evidence="7">
    <location>
        <position position="199"/>
    </location>
    <ligand>
        <name>substrate</name>
    </ligand>
</feature>
<gene>
    <name evidence="7" type="primary">zwf</name>
    <name evidence="10" type="ORF">HNQ40_002797</name>
</gene>
<evidence type="ECO:0000256" key="7">
    <source>
        <dbReference type="HAMAP-Rule" id="MF_00966"/>
    </source>
</evidence>
<organism evidence="10 11">
    <name type="scientific">Algisphaera agarilytica</name>
    <dbReference type="NCBI Taxonomy" id="1385975"/>
    <lineage>
        <taxon>Bacteria</taxon>
        <taxon>Pseudomonadati</taxon>
        <taxon>Planctomycetota</taxon>
        <taxon>Phycisphaerae</taxon>
        <taxon>Phycisphaerales</taxon>
        <taxon>Phycisphaeraceae</taxon>
        <taxon>Algisphaera</taxon>
    </lineage>
</organism>
<feature type="binding site" evidence="7">
    <location>
        <begin position="19"/>
        <end position="26"/>
    </location>
    <ligand>
        <name>NADP(+)</name>
        <dbReference type="ChEBI" id="CHEBI:58349"/>
    </ligand>
</feature>
<dbReference type="InterPro" id="IPR022675">
    <property type="entry name" value="G6P_DH_C"/>
</dbReference>
<dbReference type="GO" id="GO:0006006">
    <property type="term" value="P:glucose metabolic process"/>
    <property type="evidence" value="ECO:0007669"/>
    <property type="project" value="UniProtKB-KW"/>
</dbReference>
<feature type="binding site" evidence="7">
    <location>
        <position position="364"/>
    </location>
    <ligand>
        <name>substrate</name>
    </ligand>
</feature>
<dbReference type="PANTHER" id="PTHR23429">
    <property type="entry name" value="GLUCOSE-6-PHOSPHATE 1-DEHYDROGENASE G6PD"/>
    <property type="match status" value="1"/>
</dbReference>
<dbReference type="Gene3D" id="3.30.360.10">
    <property type="entry name" value="Dihydrodipicolinate Reductase, domain 2"/>
    <property type="match status" value="1"/>
</dbReference>
<evidence type="ECO:0000313" key="11">
    <source>
        <dbReference type="Proteomes" id="UP000541810"/>
    </source>
</evidence>
<evidence type="ECO:0000259" key="8">
    <source>
        <dbReference type="Pfam" id="PF00479"/>
    </source>
</evidence>
<accession>A0A7X0H838</accession>
<dbReference type="InterPro" id="IPR022674">
    <property type="entry name" value="G6P_DH_NAD-bd"/>
</dbReference>
<comment type="caution">
    <text evidence="7">Lacks conserved residue(s) required for the propagation of feature annotation.</text>
</comment>
<feature type="active site" description="Proton acceptor" evidence="7">
    <location>
        <position position="259"/>
    </location>
</feature>
<evidence type="ECO:0000256" key="2">
    <source>
        <dbReference type="ARBA" id="ARBA00009975"/>
    </source>
</evidence>
<evidence type="ECO:0000256" key="6">
    <source>
        <dbReference type="ARBA" id="ARBA00023277"/>
    </source>
</evidence>
<dbReference type="AlphaFoldDB" id="A0A7X0H838"/>
<feature type="binding site" evidence="7">
    <location>
        <position position="254"/>
    </location>
    <ligand>
        <name>substrate</name>
    </ligand>
</feature>
<dbReference type="PIRSF" id="PIRSF000110">
    <property type="entry name" value="G6PD"/>
    <property type="match status" value="1"/>
</dbReference>
<dbReference type="HAMAP" id="MF_00966">
    <property type="entry name" value="G6PD"/>
    <property type="match status" value="1"/>
</dbReference>
<comment type="catalytic activity">
    <reaction evidence="7">
        <text>D-glucose 6-phosphate + NADP(+) = 6-phospho-D-glucono-1,5-lactone + NADPH + H(+)</text>
        <dbReference type="Rhea" id="RHEA:15841"/>
        <dbReference type="ChEBI" id="CHEBI:15378"/>
        <dbReference type="ChEBI" id="CHEBI:57783"/>
        <dbReference type="ChEBI" id="CHEBI:57955"/>
        <dbReference type="ChEBI" id="CHEBI:58349"/>
        <dbReference type="ChEBI" id="CHEBI:61548"/>
        <dbReference type="EC" id="1.1.1.49"/>
    </reaction>
</comment>
<feature type="binding site" evidence="7">
    <location>
        <position position="359"/>
    </location>
    <ligand>
        <name>substrate</name>
    </ligand>
</feature>
<reference evidence="10 11" key="1">
    <citation type="submission" date="2020-08" db="EMBL/GenBank/DDBJ databases">
        <title>Genomic Encyclopedia of Type Strains, Phase IV (KMG-IV): sequencing the most valuable type-strain genomes for metagenomic binning, comparative biology and taxonomic classification.</title>
        <authorList>
            <person name="Goeker M."/>
        </authorList>
    </citation>
    <scope>NUCLEOTIDE SEQUENCE [LARGE SCALE GENOMIC DNA]</scope>
    <source>
        <strain evidence="10 11">DSM 103725</strain>
    </source>
</reference>
<dbReference type="Gene3D" id="3.40.50.720">
    <property type="entry name" value="NAD(P)-binding Rossmann-like Domain"/>
    <property type="match status" value="1"/>
</dbReference>
<protein>
    <recommendedName>
        <fullName evidence="7">Glucose-6-phosphate 1-dehydrogenase</fullName>
        <shortName evidence="7">G6PD</shortName>
        <ecNumber evidence="7">1.1.1.49</ecNumber>
    </recommendedName>
</protein>
<keyword evidence="11" id="KW-1185">Reference proteome</keyword>
<feature type="binding site" evidence="7">
    <location>
        <position position="233"/>
    </location>
    <ligand>
        <name>substrate</name>
    </ligand>
</feature>
<comment type="function">
    <text evidence="7">Catalyzes the oxidation of glucose 6-phosphate to 6-phosphogluconolactone.</text>
</comment>
<dbReference type="EC" id="1.1.1.49" evidence="7"/>
<proteinExistence type="inferred from homology"/>
<name>A0A7X0H838_9BACT</name>
<feature type="binding site" evidence="7">
    <location>
        <position position="195"/>
    </location>
    <ligand>
        <name>substrate</name>
    </ligand>
</feature>
<keyword evidence="4 7" id="KW-0521">NADP</keyword>
<dbReference type="InterPro" id="IPR036291">
    <property type="entry name" value="NAD(P)-bd_dom_sf"/>
</dbReference>
<keyword evidence="6 7" id="KW-0119">Carbohydrate metabolism</keyword>
<dbReference type="SUPFAM" id="SSF55347">
    <property type="entry name" value="Glyceraldehyde-3-phosphate dehydrogenase-like, C-terminal domain"/>
    <property type="match status" value="1"/>
</dbReference>
<comment type="caution">
    <text evidence="10">The sequence shown here is derived from an EMBL/GenBank/DDBJ whole genome shotgun (WGS) entry which is preliminary data.</text>
</comment>
<dbReference type="RefSeq" id="WP_184678490.1">
    <property type="nucleotide sequence ID" value="NZ_JACHGY010000001.1"/>
</dbReference>
<dbReference type="Pfam" id="PF02781">
    <property type="entry name" value="G6PD_C"/>
    <property type="match status" value="1"/>
</dbReference>